<evidence type="ECO:0000256" key="5">
    <source>
        <dbReference type="ARBA" id="ARBA00022989"/>
    </source>
</evidence>
<dbReference type="GO" id="GO:0016324">
    <property type="term" value="C:apical plasma membrane"/>
    <property type="evidence" value="ECO:0007669"/>
    <property type="project" value="UniProtKB-SubCell"/>
</dbReference>
<dbReference type="InterPro" id="IPR013295">
    <property type="entry name" value="MAL"/>
</dbReference>
<evidence type="ECO:0000259" key="14">
    <source>
        <dbReference type="PROSITE" id="PS51225"/>
    </source>
</evidence>
<dbReference type="InterPro" id="IPR050578">
    <property type="entry name" value="MARVEL-CKLF_proteins"/>
</dbReference>
<dbReference type="Pfam" id="PF01284">
    <property type="entry name" value="MARVEL"/>
    <property type="match status" value="1"/>
</dbReference>
<feature type="transmembrane region" description="Helical" evidence="13">
    <location>
        <begin position="43"/>
        <end position="65"/>
    </location>
</feature>
<feature type="domain" description="MARVEL" evidence="14">
    <location>
        <begin position="37"/>
        <end position="168"/>
    </location>
</feature>
<reference evidence="15" key="3">
    <citation type="submission" date="2025-09" db="UniProtKB">
        <authorList>
            <consortium name="Ensembl"/>
        </authorList>
    </citation>
    <scope>IDENTIFICATION</scope>
</reference>
<reference evidence="15" key="2">
    <citation type="submission" date="2025-08" db="UniProtKB">
        <authorList>
            <consortium name="Ensembl"/>
        </authorList>
    </citation>
    <scope>IDENTIFICATION</scope>
</reference>
<feature type="region of interest" description="Disordered" evidence="12">
    <location>
        <begin position="1"/>
        <end position="23"/>
    </location>
</feature>
<comment type="subunit">
    <text evidence="2">Forms oligomers.</text>
</comment>
<dbReference type="GO" id="GO:0005768">
    <property type="term" value="C:endosome"/>
    <property type="evidence" value="ECO:0007669"/>
    <property type="project" value="Ensembl"/>
</dbReference>
<feature type="transmembrane region" description="Helical" evidence="13">
    <location>
        <begin position="71"/>
        <end position="95"/>
    </location>
</feature>
<organism evidence="15 16">
    <name type="scientific">Amphiprion percula</name>
    <name type="common">Orange clownfish</name>
    <name type="synonym">Lutjanus percula</name>
    <dbReference type="NCBI Taxonomy" id="161767"/>
    <lineage>
        <taxon>Eukaryota</taxon>
        <taxon>Metazoa</taxon>
        <taxon>Chordata</taxon>
        <taxon>Craniata</taxon>
        <taxon>Vertebrata</taxon>
        <taxon>Euteleostomi</taxon>
        <taxon>Actinopterygii</taxon>
        <taxon>Neopterygii</taxon>
        <taxon>Teleostei</taxon>
        <taxon>Neoteleostei</taxon>
        <taxon>Acanthomorphata</taxon>
        <taxon>Ovalentaria</taxon>
        <taxon>Pomacentridae</taxon>
        <taxon>Amphiprion</taxon>
    </lineage>
</organism>
<comment type="subcellular location">
    <subcellularLocation>
        <location evidence="1">Apical cell membrane</location>
        <topology evidence="1">Multi-pass membrane protein</topology>
    </subcellularLocation>
    <subcellularLocation>
        <location evidence="8">Myelin membrane</location>
        <topology evidence="8">Multi-pass membrane protein</topology>
    </subcellularLocation>
</comment>
<evidence type="ECO:0000256" key="6">
    <source>
        <dbReference type="ARBA" id="ARBA00023136"/>
    </source>
</evidence>
<dbReference type="OMA" id="MYATAFI"/>
<feature type="transmembrane region" description="Helical" evidence="13">
    <location>
        <begin position="138"/>
        <end position="158"/>
    </location>
</feature>
<sequence length="181" mass="19309">MADFPSKVTTETSVPQPQSSPSGRMASSIAVVIDTSFIRSIPAILMIAEILAGLIQWALIASTPYTLESAYGWVMFVAVGLWITTIILFVVSLFGVQQKLTFVAWSLAEMIYNGIATVLYFIAFVVNAAFVNPFAGLFYGHLAAATAFGALVTLAYGASTFFSFLSWREAQGSAAPGTVPT</sequence>
<dbReference type="GO" id="GO:0030100">
    <property type="term" value="P:regulation of endocytosis"/>
    <property type="evidence" value="ECO:0007669"/>
    <property type="project" value="Ensembl"/>
</dbReference>
<keyword evidence="4 11" id="KW-0812">Transmembrane</keyword>
<evidence type="ECO:0000256" key="1">
    <source>
        <dbReference type="ARBA" id="ARBA00004424"/>
    </source>
</evidence>
<reference evidence="15 16" key="1">
    <citation type="submission" date="2018-03" db="EMBL/GenBank/DDBJ databases">
        <title>Finding Nemo's genes: A chromosome-scale reference assembly of the genome of the orange clownfish Amphiprion percula.</title>
        <authorList>
            <person name="Lehmann R."/>
        </authorList>
    </citation>
    <scope>NUCLEOTIDE SEQUENCE</scope>
</reference>
<evidence type="ECO:0000256" key="2">
    <source>
        <dbReference type="ARBA" id="ARBA00011815"/>
    </source>
</evidence>
<dbReference type="Proteomes" id="UP000265080">
    <property type="component" value="Chromosome 4"/>
</dbReference>
<evidence type="ECO:0000256" key="8">
    <source>
        <dbReference type="ARBA" id="ARBA00049979"/>
    </source>
</evidence>
<evidence type="ECO:0000313" key="15">
    <source>
        <dbReference type="Ensembl" id="ENSAPEP00000030432.1"/>
    </source>
</evidence>
<evidence type="ECO:0000313" key="16">
    <source>
        <dbReference type="Proteomes" id="UP000265080"/>
    </source>
</evidence>
<keyword evidence="3" id="KW-1003">Cell membrane</keyword>
<keyword evidence="5 13" id="KW-1133">Transmembrane helix</keyword>
<dbReference type="GO" id="GO:0048546">
    <property type="term" value="P:digestive tract morphogenesis"/>
    <property type="evidence" value="ECO:0007669"/>
    <property type="project" value="Ensembl"/>
</dbReference>
<name>A0A3P8U556_AMPPE</name>
<evidence type="ECO:0000256" key="11">
    <source>
        <dbReference type="PROSITE-ProRule" id="PRU00581"/>
    </source>
</evidence>
<evidence type="ECO:0000256" key="9">
    <source>
        <dbReference type="ARBA" id="ARBA00050024"/>
    </source>
</evidence>
<dbReference type="PANTHER" id="PTHR22776">
    <property type="entry name" value="MARVEL-CONTAINING POTENTIAL LIPID RAFT-ASSOCIATED PROTEIN"/>
    <property type="match status" value="1"/>
</dbReference>
<evidence type="ECO:0000256" key="3">
    <source>
        <dbReference type="ARBA" id="ARBA00022475"/>
    </source>
</evidence>
<evidence type="ECO:0000256" key="13">
    <source>
        <dbReference type="SAM" id="Phobius"/>
    </source>
</evidence>
<dbReference type="GO" id="GO:0042552">
    <property type="term" value="P:myelination"/>
    <property type="evidence" value="ECO:0007669"/>
    <property type="project" value="TreeGrafter"/>
</dbReference>
<feature type="compositionally biased region" description="Polar residues" evidence="12">
    <location>
        <begin position="7"/>
        <end position="22"/>
    </location>
</feature>
<evidence type="ECO:0000256" key="10">
    <source>
        <dbReference type="ARBA" id="ARBA00050050"/>
    </source>
</evidence>
<evidence type="ECO:0000256" key="7">
    <source>
        <dbReference type="ARBA" id="ARBA00034721"/>
    </source>
</evidence>
<proteinExistence type="inferred from homology"/>
<dbReference type="PANTHER" id="PTHR22776:SF9">
    <property type="entry name" value="PLASMOLIPIN"/>
    <property type="match status" value="1"/>
</dbReference>
<dbReference type="Ensembl" id="ENSAPET00000031246.1">
    <property type="protein sequence ID" value="ENSAPEP00000030432.1"/>
    <property type="gene ID" value="ENSAPEG00000021630.1"/>
</dbReference>
<dbReference type="PRINTS" id="PR01884">
    <property type="entry name" value="MALPROTEIN"/>
</dbReference>
<dbReference type="GO" id="GO:0043209">
    <property type="term" value="C:myelin sheath"/>
    <property type="evidence" value="ECO:0007669"/>
    <property type="project" value="UniProtKB-SubCell"/>
</dbReference>
<dbReference type="GO" id="GO:0019911">
    <property type="term" value="F:structural constituent of myelin sheath"/>
    <property type="evidence" value="ECO:0007669"/>
    <property type="project" value="TreeGrafter"/>
</dbReference>
<keyword evidence="16" id="KW-1185">Reference proteome</keyword>
<accession>A0A3P8U556</accession>
<dbReference type="PROSITE" id="PS51225">
    <property type="entry name" value="MARVEL"/>
    <property type="match status" value="1"/>
</dbReference>
<evidence type="ECO:0000256" key="4">
    <source>
        <dbReference type="ARBA" id="ARBA00022692"/>
    </source>
</evidence>
<protein>
    <recommendedName>
        <fullName evidence="9">Plasmolipin</fullName>
    </recommendedName>
    <alternativeName>
        <fullName evidence="10">Plasma membrane proteolipid</fullName>
    </alternativeName>
</protein>
<evidence type="ECO:0000256" key="12">
    <source>
        <dbReference type="SAM" id="MobiDB-lite"/>
    </source>
</evidence>
<dbReference type="InterPro" id="IPR008253">
    <property type="entry name" value="Marvel"/>
</dbReference>
<dbReference type="AlphaFoldDB" id="A0A3P8U556"/>
<keyword evidence="6 11" id="KW-0472">Membrane</keyword>
<dbReference type="STRING" id="161767.ENSAPEP00000030432"/>
<comment type="similarity">
    <text evidence="7">Belongs to the MAL family.</text>
</comment>
<dbReference type="GeneTree" id="ENSGT00940000156011"/>